<accession>A0A024K4D0</accession>
<dbReference type="AlphaFoldDB" id="A0A024K4D0"/>
<evidence type="ECO:0000313" key="3">
    <source>
        <dbReference type="Proteomes" id="UP000193710"/>
    </source>
</evidence>
<dbReference type="SUPFAM" id="SSF52540">
    <property type="entry name" value="P-loop containing nucleoside triphosphate hydrolases"/>
    <property type="match status" value="1"/>
</dbReference>
<dbReference type="PANTHER" id="PTHR37816:SF1">
    <property type="entry name" value="TOXIN"/>
    <property type="match status" value="1"/>
</dbReference>
<dbReference type="HOGENOM" id="CLU_092618_0_3_11"/>
<reference evidence="2 3" key="3">
    <citation type="submission" date="2016-01" db="EMBL/GenBank/DDBJ databases">
        <title>The new phylogeny of the genus Mycobacterium.</title>
        <authorList>
            <person name="Tarcisio F."/>
            <person name="Conor M."/>
            <person name="Antonella G."/>
            <person name="Elisabetta G."/>
            <person name="Giulia F.S."/>
            <person name="Sara T."/>
            <person name="Anna F."/>
            <person name="Clotilde B."/>
            <person name="Roberto B."/>
            <person name="Veronica D.S."/>
            <person name="Fabio R."/>
            <person name="Monica P."/>
            <person name="Olivier J."/>
            <person name="Enrico T."/>
            <person name="Nicola S."/>
        </authorList>
    </citation>
    <scope>NUCLEOTIDE SEQUENCE [LARGE SCALE GENOMIC DNA]</scope>
    <source>
        <strain evidence="2 3">DSM 44626</strain>
    </source>
</reference>
<reference evidence="1" key="1">
    <citation type="journal article" date="2014" name="Genome Announc.">
        <title>Draft Genome Sequence of Mycobacterium triplex DSM 44626.</title>
        <authorList>
            <person name="Sassi M."/>
            <person name="Croce O."/>
            <person name="Robert C."/>
            <person name="Raoult D."/>
            <person name="Drancourt M."/>
        </authorList>
    </citation>
    <scope>NUCLEOTIDE SEQUENCE [LARGE SCALE GENOMIC DNA]</scope>
    <source>
        <strain evidence="1">DSM 44626</strain>
    </source>
</reference>
<dbReference type="OrthoDB" id="3199600at2"/>
<dbReference type="Proteomes" id="UP000193710">
    <property type="component" value="Unassembled WGS sequence"/>
</dbReference>
<reference evidence="1" key="2">
    <citation type="submission" date="2014-04" db="EMBL/GenBank/DDBJ databases">
        <authorList>
            <person name="Urmite Genomes U."/>
        </authorList>
    </citation>
    <scope>NUCLEOTIDE SEQUENCE</scope>
    <source>
        <strain evidence="1">DSM 44626</strain>
    </source>
</reference>
<dbReference type="Gene3D" id="3.40.50.300">
    <property type="entry name" value="P-loop containing nucleotide triphosphate hydrolases"/>
    <property type="match status" value="1"/>
</dbReference>
<gene>
    <name evidence="2" type="ORF">AWC29_03645</name>
    <name evidence="1" type="ORF">BN973_05146</name>
</gene>
<keyword evidence="2" id="KW-0808">Transferase</keyword>
<dbReference type="InterPro" id="IPR027417">
    <property type="entry name" value="P-loop_NTPase"/>
</dbReference>
<evidence type="ECO:0000313" key="2">
    <source>
        <dbReference type="EMBL" id="ORW98862.1"/>
    </source>
</evidence>
<organism evidence="1">
    <name type="scientific">Mycobacterium triplex</name>
    <dbReference type="NCBI Taxonomy" id="47839"/>
    <lineage>
        <taxon>Bacteria</taxon>
        <taxon>Bacillati</taxon>
        <taxon>Actinomycetota</taxon>
        <taxon>Actinomycetes</taxon>
        <taxon>Mycobacteriales</taxon>
        <taxon>Mycobacteriaceae</taxon>
        <taxon>Mycobacterium</taxon>
        <taxon>Mycobacterium simiae complex</taxon>
    </lineage>
</organism>
<dbReference type="RefSeq" id="WP_036471448.1">
    <property type="nucleotide sequence ID" value="NZ_HG964446.1"/>
</dbReference>
<dbReference type="CDD" id="cd06223">
    <property type="entry name" value="PRTases_typeI"/>
    <property type="match status" value="1"/>
</dbReference>
<dbReference type="InterPro" id="IPR000836">
    <property type="entry name" value="PRTase_dom"/>
</dbReference>
<dbReference type="EMBL" id="LQPY01000046">
    <property type="protein sequence ID" value="ORW98862.1"/>
    <property type="molecule type" value="Genomic_DNA"/>
</dbReference>
<evidence type="ECO:0000313" key="1">
    <source>
        <dbReference type="EMBL" id="CDO90746.1"/>
    </source>
</evidence>
<protein>
    <submittedName>
        <fullName evidence="2">Adenylate kinase</fullName>
    </submittedName>
    <submittedName>
        <fullName evidence="1">Topology modulation protein</fullName>
    </submittedName>
</protein>
<proteinExistence type="predicted"/>
<sequence length="154" mass="17757">MRRIVVLGRGGSGKSVLAQDLSRRLGLPVVELDKLFWRPGPCPTPEPEWMEIQREIVAGDHWIVDGDLGPYDTGLALRLRRADTVILLDFALWRCVWRAVRRSREAREFWIWVYRYRRDSLPGIAEAIATQASHATVYVCRSPREVNRFRGTAI</sequence>
<dbReference type="InterPro" id="IPR052922">
    <property type="entry name" value="Cytidylate_Kinase-2"/>
</dbReference>
<keyword evidence="2" id="KW-0418">Kinase</keyword>
<dbReference type="STRING" id="47839.BN973_05146"/>
<dbReference type="Proteomes" id="UP000028880">
    <property type="component" value="Unassembled WGS sequence"/>
</dbReference>
<dbReference type="GO" id="GO:0016301">
    <property type="term" value="F:kinase activity"/>
    <property type="evidence" value="ECO:0007669"/>
    <property type="project" value="UniProtKB-KW"/>
</dbReference>
<dbReference type="PANTHER" id="PTHR37816">
    <property type="entry name" value="YALI0E33011P"/>
    <property type="match status" value="1"/>
</dbReference>
<dbReference type="eggNOG" id="COG0563">
    <property type="taxonomic scope" value="Bacteria"/>
</dbReference>
<dbReference type="EMBL" id="HG964446">
    <property type="protein sequence ID" value="CDO90746.1"/>
    <property type="molecule type" value="Genomic_DNA"/>
</dbReference>
<keyword evidence="3" id="KW-1185">Reference proteome</keyword>
<name>A0A024K4D0_9MYCO</name>